<organism evidence="2 3">
    <name type="scientific">Paraburkholderia caffeinitolerans</name>
    <dbReference type="NCBI Taxonomy" id="1723730"/>
    <lineage>
        <taxon>Bacteria</taxon>
        <taxon>Pseudomonadati</taxon>
        <taxon>Pseudomonadota</taxon>
        <taxon>Betaproteobacteria</taxon>
        <taxon>Burkholderiales</taxon>
        <taxon>Burkholderiaceae</taxon>
        <taxon>Paraburkholderia</taxon>
    </lineage>
</organism>
<dbReference type="Proteomes" id="UP000494119">
    <property type="component" value="Unassembled WGS sequence"/>
</dbReference>
<accession>A0A6J5FMZ5</accession>
<evidence type="ECO:0000256" key="1">
    <source>
        <dbReference type="SAM" id="MobiDB-lite"/>
    </source>
</evidence>
<sequence>MHISKRDVPDAAGATDAAPTHMPARRGHGMVLKDSEIDYRDLTEFGRITIERSGFDVYITVDGFRFEDVTTGRQQVAKAFAWGRDMLAAKLEALRLVPGGGVVAVSGITQDDLDIERLARREAS</sequence>
<name>A0A6J5FMZ5_9BURK</name>
<proteinExistence type="predicted"/>
<keyword evidence="3" id="KW-1185">Reference proteome</keyword>
<feature type="compositionally biased region" description="Low complexity" evidence="1">
    <location>
        <begin position="10"/>
        <end position="20"/>
    </location>
</feature>
<feature type="region of interest" description="Disordered" evidence="1">
    <location>
        <begin position="1"/>
        <end position="27"/>
    </location>
</feature>
<protein>
    <submittedName>
        <fullName evidence="2">Uncharacterized protein</fullName>
    </submittedName>
</protein>
<evidence type="ECO:0000313" key="3">
    <source>
        <dbReference type="Proteomes" id="UP000494119"/>
    </source>
</evidence>
<dbReference type="RefSeq" id="WP_175194565.1">
    <property type="nucleotide sequence ID" value="NZ_CADIKL010000006.1"/>
</dbReference>
<dbReference type="EMBL" id="CADIKL010000006">
    <property type="protein sequence ID" value="CAB3783188.1"/>
    <property type="molecule type" value="Genomic_DNA"/>
</dbReference>
<gene>
    <name evidence="2" type="ORF">LMG28688_01597</name>
</gene>
<reference evidence="2 3" key="1">
    <citation type="submission" date="2020-04" db="EMBL/GenBank/DDBJ databases">
        <authorList>
            <person name="De Canck E."/>
        </authorList>
    </citation>
    <scope>NUCLEOTIDE SEQUENCE [LARGE SCALE GENOMIC DNA]</scope>
    <source>
        <strain evidence="2 3">LMG 28688</strain>
    </source>
</reference>
<evidence type="ECO:0000313" key="2">
    <source>
        <dbReference type="EMBL" id="CAB3783188.1"/>
    </source>
</evidence>
<dbReference type="AlphaFoldDB" id="A0A6J5FMZ5"/>